<dbReference type="FunFam" id="3.40.50.1000:FF:000022">
    <property type="entry name" value="Phosphoglycolate phosphatase"/>
    <property type="match status" value="1"/>
</dbReference>
<dbReference type="SFLD" id="SFLDG01129">
    <property type="entry name" value="C1.5:_HAD__Beta-PGM__Phosphata"/>
    <property type="match status" value="1"/>
</dbReference>
<comment type="catalytic activity">
    <reaction evidence="1">
        <text>2-phosphoglycolate + H2O = glycolate + phosphate</text>
        <dbReference type="Rhea" id="RHEA:14369"/>
        <dbReference type="ChEBI" id="CHEBI:15377"/>
        <dbReference type="ChEBI" id="CHEBI:29805"/>
        <dbReference type="ChEBI" id="CHEBI:43474"/>
        <dbReference type="ChEBI" id="CHEBI:58033"/>
        <dbReference type="EC" id="3.1.3.18"/>
    </reaction>
</comment>
<name>A0A654KHX7_TAYEM</name>
<keyword evidence="8" id="KW-0460">Magnesium</keyword>
<dbReference type="GO" id="GO:0005829">
    <property type="term" value="C:cytosol"/>
    <property type="evidence" value="ECO:0007669"/>
    <property type="project" value="TreeGrafter"/>
</dbReference>
<dbReference type="PANTHER" id="PTHR43434:SF23">
    <property type="entry name" value="PHOSPHOGLYCOLATE PHOSPHATASE"/>
    <property type="match status" value="1"/>
</dbReference>
<evidence type="ECO:0000256" key="7">
    <source>
        <dbReference type="ARBA" id="ARBA00022801"/>
    </source>
</evidence>
<dbReference type="Proteomes" id="UP000007472">
    <property type="component" value="Chromosome"/>
</dbReference>
<evidence type="ECO:0000256" key="3">
    <source>
        <dbReference type="ARBA" id="ARBA00011233"/>
    </source>
</evidence>
<dbReference type="EC" id="3.1.3.18" evidence="4"/>
<sequence>MNFKVDKAVFFDLDGTLIDSAIDLVDCANNLRTQRGLPPLPYEYLKNFVSRGTPAMIGEALGIHKSDTNYESIKIDYLTNYRSRLTKNLRYFDGIPELLDSLDSKGIAWGIVTNKPSELAIPLLKHLGLDSRCIASTYGDSALNNKPHPDTILLACKQANVDPSKCIYVGDDERDILAGKAANMKTIVLTYGYCPEPQNIPSWDADYIANNPGEIELGIIELFCI</sequence>
<dbReference type="SUPFAM" id="SSF56784">
    <property type="entry name" value="HAD-like"/>
    <property type="match status" value="1"/>
</dbReference>
<evidence type="ECO:0000256" key="5">
    <source>
        <dbReference type="ARBA" id="ARBA00022567"/>
    </source>
</evidence>
<dbReference type="GO" id="GO:0019253">
    <property type="term" value="P:reductive pentose-phosphate cycle"/>
    <property type="evidence" value="ECO:0007669"/>
    <property type="project" value="UniProtKB-KW"/>
</dbReference>
<evidence type="ECO:0000256" key="9">
    <source>
        <dbReference type="ARBA" id="ARBA00023277"/>
    </source>
</evidence>
<dbReference type="Pfam" id="PF13419">
    <property type="entry name" value="HAD_2"/>
    <property type="match status" value="1"/>
</dbReference>
<dbReference type="Gene3D" id="1.10.150.240">
    <property type="entry name" value="Putative phosphatase, domain 2"/>
    <property type="match status" value="1"/>
</dbReference>
<organism evidence="11 12">
    <name type="scientific">Taylorella equigenitalis (strain MCE9)</name>
    <dbReference type="NCBI Taxonomy" id="937774"/>
    <lineage>
        <taxon>Bacteria</taxon>
        <taxon>Pseudomonadati</taxon>
        <taxon>Pseudomonadota</taxon>
        <taxon>Betaproteobacteria</taxon>
        <taxon>Burkholderiales</taxon>
        <taxon>Alcaligenaceae</taxon>
        <taxon>Taylorella</taxon>
    </lineage>
</organism>
<dbReference type="GO" id="GO:0046872">
    <property type="term" value="F:metal ion binding"/>
    <property type="evidence" value="ECO:0007669"/>
    <property type="project" value="UniProtKB-KW"/>
</dbReference>
<dbReference type="InterPro" id="IPR050155">
    <property type="entry name" value="HAD-like_hydrolase_sf"/>
</dbReference>
<proteinExistence type="predicted"/>
<dbReference type="GO" id="GO:0008967">
    <property type="term" value="F:phosphoglycolate phosphatase activity"/>
    <property type="evidence" value="ECO:0007669"/>
    <property type="project" value="UniProtKB-EC"/>
</dbReference>
<dbReference type="InterPro" id="IPR023198">
    <property type="entry name" value="PGP-like_dom2"/>
</dbReference>
<dbReference type="InterPro" id="IPR023214">
    <property type="entry name" value="HAD_sf"/>
</dbReference>
<dbReference type="GO" id="GO:0006281">
    <property type="term" value="P:DNA repair"/>
    <property type="evidence" value="ECO:0007669"/>
    <property type="project" value="TreeGrafter"/>
</dbReference>
<keyword evidence="6" id="KW-0479">Metal-binding</keyword>
<keyword evidence="7" id="KW-0378">Hydrolase</keyword>
<dbReference type="Gene3D" id="3.40.50.1000">
    <property type="entry name" value="HAD superfamily/HAD-like"/>
    <property type="match status" value="1"/>
</dbReference>
<evidence type="ECO:0000256" key="1">
    <source>
        <dbReference type="ARBA" id="ARBA00000830"/>
    </source>
</evidence>
<dbReference type="SFLD" id="SFLDG01135">
    <property type="entry name" value="C1.5.6:_HAD__Beta-PGM__Phospha"/>
    <property type="match status" value="1"/>
</dbReference>
<dbReference type="PANTHER" id="PTHR43434">
    <property type="entry name" value="PHOSPHOGLYCOLATE PHOSPHATASE"/>
    <property type="match status" value="1"/>
</dbReference>
<evidence type="ECO:0000256" key="10">
    <source>
        <dbReference type="ARBA" id="ARBA00059247"/>
    </source>
</evidence>
<keyword evidence="5" id="KW-0113">Calvin cycle</keyword>
<evidence type="ECO:0000256" key="2">
    <source>
        <dbReference type="ARBA" id="ARBA00004818"/>
    </source>
</evidence>
<keyword evidence="9" id="KW-0119">Carbohydrate metabolism</keyword>
<comment type="pathway">
    <text evidence="2">Organic acid metabolism; glycolate biosynthesis; glycolate from 2-phosphoglycolate: step 1/1.</text>
</comment>
<dbReference type="InterPro" id="IPR036412">
    <property type="entry name" value="HAD-like_sf"/>
</dbReference>
<dbReference type="AlphaFoldDB" id="A0A654KHX7"/>
<evidence type="ECO:0000256" key="4">
    <source>
        <dbReference type="ARBA" id="ARBA00013078"/>
    </source>
</evidence>
<accession>A0A654KHX7</accession>
<reference evidence="11 12" key="1">
    <citation type="journal article" date="2011" name="J. Bacteriol.">
        <title>Genome sequence of Taylorella equigenitalis MCE9, the causative agent of contagious equine metritis.</title>
        <authorList>
            <person name="Hebert L."/>
            <person name="Moumen B."/>
            <person name="Duquesne F."/>
            <person name="Breuil M.F."/>
            <person name="Laugier C."/>
            <person name="Batto J.M."/>
            <person name="Renault P."/>
            <person name="Petry S."/>
        </authorList>
    </citation>
    <scope>NUCLEOTIDE SEQUENCE [LARGE SCALE GENOMIC DNA]</scope>
    <source>
        <strain evidence="11 12">MCE9</strain>
    </source>
</reference>
<dbReference type="EMBL" id="CP002456">
    <property type="protein sequence ID" value="ADU92078.1"/>
    <property type="molecule type" value="Genomic_DNA"/>
</dbReference>
<protein>
    <recommendedName>
        <fullName evidence="4">phosphoglycolate phosphatase</fullName>
        <ecNumber evidence="4">3.1.3.18</ecNumber>
    </recommendedName>
</protein>
<dbReference type="InterPro" id="IPR041492">
    <property type="entry name" value="HAD_2"/>
</dbReference>
<dbReference type="InterPro" id="IPR006439">
    <property type="entry name" value="HAD-SF_hydro_IA"/>
</dbReference>
<evidence type="ECO:0000313" key="12">
    <source>
        <dbReference type="Proteomes" id="UP000007472"/>
    </source>
</evidence>
<dbReference type="NCBIfam" id="TIGR01549">
    <property type="entry name" value="HAD-SF-IA-v1"/>
    <property type="match status" value="1"/>
</dbReference>
<gene>
    <name evidence="11" type="ordered locus">TEQUI_1155</name>
</gene>
<evidence type="ECO:0000313" key="11">
    <source>
        <dbReference type="EMBL" id="ADU92078.1"/>
    </source>
</evidence>
<comment type="subunit">
    <text evidence="3">Homotrimer.</text>
</comment>
<evidence type="ECO:0000256" key="6">
    <source>
        <dbReference type="ARBA" id="ARBA00022723"/>
    </source>
</evidence>
<comment type="function">
    <text evidence="10">Specifically catalyzes the dephosphorylation of 2-phosphoglycolate. Is involved in the dissimilation of the intracellular 2-phosphoglycolate formed during the DNA repair of 3'-phosphoglycolate ends, a major class of DNA lesions induced by oxidative stress.</text>
</comment>
<dbReference type="NCBIfam" id="TIGR01509">
    <property type="entry name" value="HAD-SF-IA-v3"/>
    <property type="match status" value="1"/>
</dbReference>
<evidence type="ECO:0000256" key="8">
    <source>
        <dbReference type="ARBA" id="ARBA00022842"/>
    </source>
</evidence>
<dbReference type="SFLD" id="SFLDS00003">
    <property type="entry name" value="Haloacid_Dehalogenase"/>
    <property type="match status" value="1"/>
</dbReference>
<dbReference type="KEGG" id="teq:TEQUI_1155"/>